<reference evidence="2 3" key="1">
    <citation type="submission" date="2014-09" db="EMBL/GenBank/DDBJ databases">
        <authorList>
            <person name="Magalhaes I.L.F."/>
            <person name="Oliveira U."/>
            <person name="Santos F.R."/>
            <person name="Vidigal T.H.D.A."/>
            <person name="Brescovit A.D."/>
            <person name="Santos A.J."/>
        </authorList>
    </citation>
    <scope>NUCLEOTIDE SEQUENCE [LARGE SCALE GENOMIC DNA]</scope>
</reference>
<accession>A0A0P1BPL9</accession>
<feature type="region of interest" description="Disordered" evidence="1">
    <location>
        <begin position="29"/>
        <end position="88"/>
    </location>
</feature>
<evidence type="ECO:0000313" key="3">
    <source>
        <dbReference type="Proteomes" id="UP000054845"/>
    </source>
</evidence>
<dbReference type="STRING" id="401625.A0A0P1BPL9"/>
<protein>
    <submittedName>
        <fullName evidence="2">Uncharacterized protein</fullName>
    </submittedName>
</protein>
<dbReference type="AlphaFoldDB" id="A0A0P1BPL9"/>
<sequence length="88" mass="9286">MPSALGLAVREHEMTWSLEDEEPLEGAFSDADEERLTGDGNGNGRPSSFRRRAPGQDRQASLGSISSNGKLAAPVARRPGHGDALLSA</sequence>
<name>A0A0P1BPL9_9BASI</name>
<keyword evidence="3" id="KW-1185">Reference proteome</keyword>
<proteinExistence type="predicted"/>
<dbReference type="Proteomes" id="UP000054845">
    <property type="component" value="Unassembled WGS sequence"/>
</dbReference>
<feature type="compositionally biased region" description="Polar residues" evidence="1">
    <location>
        <begin position="58"/>
        <end position="69"/>
    </location>
</feature>
<evidence type="ECO:0000313" key="2">
    <source>
        <dbReference type="EMBL" id="CEH17667.1"/>
    </source>
</evidence>
<dbReference type="EMBL" id="CCYA01000265">
    <property type="protein sequence ID" value="CEH17667.1"/>
    <property type="molecule type" value="Genomic_DNA"/>
</dbReference>
<organism evidence="2 3">
    <name type="scientific">Ceraceosorus bombacis</name>
    <dbReference type="NCBI Taxonomy" id="401625"/>
    <lineage>
        <taxon>Eukaryota</taxon>
        <taxon>Fungi</taxon>
        <taxon>Dikarya</taxon>
        <taxon>Basidiomycota</taxon>
        <taxon>Ustilaginomycotina</taxon>
        <taxon>Exobasidiomycetes</taxon>
        <taxon>Ceraceosorales</taxon>
        <taxon>Ceraceosoraceae</taxon>
        <taxon>Ceraceosorus</taxon>
    </lineage>
</organism>
<evidence type="ECO:0000256" key="1">
    <source>
        <dbReference type="SAM" id="MobiDB-lite"/>
    </source>
</evidence>